<dbReference type="KEGG" id="pprt:ET464_14585"/>
<dbReference type="AlphaFoldDB" id="A0A4P6EYV3"/>
<organism evidence="2 3">
    <name type="scientific">Paenibacillus protaetiae</name>
    <dbReference type="NCBI Taxonomy" id="2509456"/>
    <lineage>
        <taxon>Bacteria</taxon>
        <taxon>Bacillati</taxon>
        <taxon>Bacillota</taxon>
        <taxon>Bacilli</taxon>
        <taxon>Bacillales</taxon>
        <taxon>Paenibacillaceae</taxon>
        <taxon>Paenibacillus</taxon>
    </lineage>
</organism>
<evidence type="ECO:0000256" key="1">
    <source>
        <dbReference type="SAM" id="MobiDB-lite"/>
    </source>
</evidence>
<evidence type="ECO:0000313" key="3">
    <source>
        <dbReference type="Proteomes" id="UP000293568"/>
    </source>
</evidence>
<dbReference type="RefSeq" id="WP_129442078.1">
    <property type="nucleotide sequence ID" value="NZ_CP035492.1"/>
</dbReference>
<keyword evidence="3" id="KW-1185">Reference proteome</keyword>
<feature type="region of interest" description="Disordered" evidence="1">
    <location>
        <begin position="84"/>
        <end position="110"/>
    </location>
</feature>
<name>A0A4P6EYV3_9BACL</name>
<reference evidence="2 3" key="1">
    <citation type="submission" date="2019-01" db="EMBL/GenBank/DDBJ databases">
        <title>Genome sequencing of strain FW100M-2.</title>
        <authorList>
            <person name="Heo J."/>
            <person name="Kim S.-J."/>
            <person name="Kim J.-S."/>
            <person name="Hong S.-B."/>
            <person name="Kwon S.-W."/>
        </authorList>
    </citation>
    <scope>NUCLEOTIDE SEQUENCE [LARGE SCALE GENOMIC DNA]</scope>
    <source>
        <strain evidence="2 3">FW100M-2</strain>
    </source>
</reference>
<dbReference type="Proteomes" id="UP000293568">
    <property type="component" value="Chromosome"/>
</dbReference>
<proteinExistence type="predicted"/>
<protein>
    <submittedName>
        <fullName evidence="2">Uncharacterized protein</fullName>
    </submittedName>
</protein>
<accession>A0A4P6EYV3</accession>
<dbReference type="EMBL" id="CP035492">
    <property type="protein sequence ID" value="QAY67433.1"/>
    <property type="molecule type" value="Genomic_DNA"/>
</dbReference>
<evidence type="ECO:0000313" key="2">
    <source>
        <dbReference type="EMBL" id="QAY67433.1"/>
    </source>
</evidence>
<gene>
    <name evidence="2" type="ORF">ET464_14585</name>
</gene>
<sequence length="110" mass="12245">MNLKISLQWVKYSERISSGMRKEGMLKLIIPREESGSAAEMAGVRRKRTPGGRYYNARSLRKGMLGASGVYARRGQRHAFGKQPLSAAAGRAARPRRKDRQICAIGDKPD</sequence>